<organism evidence="2 3">
    <name type="scientific">Momordica charantia</name>
    <name type="common">Bitter gourd</name>
    <name type="synonym">Balsam pear</name>
    <dbReference type="NCBI Taxonomy" id="3673"/>
    <lineage>
        <taxon>Eukaryota</taxon>
        <taxon>Viridiplantae</taxon>
        <taxon>Streptophyta</taxon>
        <taxon>Embryophyta</taxon>
        <taxon>Tracheophyta</taxon>
        <taxon>Spermatophyta</taxon>
        <taxon>Magnoliopsida</taxon>
        <taxon>eudicotyledons</taxon>
        <taxon>Gunneridae</taxon>
        <taxon>Pentapetalae</taxon>
        <taxon>rosids</taxon>
        <taxon>fabids</taxon>
        <taxon>Cucurbitales</taxon>
        <taxon>Cucurbitaceae</taxon>
        <taxon>Momordiceae</taxon>
        <taxon>Momordica</taxon>
    </lineage>
</organism>
<dbReference type="InterPro" id="IPR036691">
    <property type="entry name" value="Endo/exonu/phosph_ase_sf"/>
</dbReference>
<dbReference type="OrthoDB" id="1750912at2759"/>
<dbReference type="AlphaFoldDB" id="A0A6J1E2G6"/>
<dbReference type="Proteomes" id="UP000504603">
    <property type="component" value="Unplaced"/>
</dbReference>
<dbReference type="SUPFAM" id="SSF56219">
    <property type="entry name" value="DNase I-like"/>
    <property type="match status" value="1"/>
</dbReference>
<protein>
    <submittedName>
        <fullName evidence="3">Uncharacterized protein LOC111025405</fullName>
    </submittedName>
</protein>
<sequence length="398" mass="46287">MKFLTWNVRGLDSWKKGALIKQFISRLNPNVVILQETKLSYMDILIVKSLWSAHGINWSALDASGMASGILILWNDPDLKAAEMIEGVFSLTINFCLSDGFLFWVSGIYGPSTTEFHYLFWQELLDLSDLCENHWILAGDFNVTRWSWEKSNGRPLTKSMWLFNSFIEDSSLIDVPLTNGQHTWSRNTSFSLIDCFLLTNGCIDKLGMPIAKRMTRTTSDHFPILLDFGQNNWGLTPFRFENMWLSHKTFKPFLETWWGNKPLHGWPGHGLMMKLKSLKYAIKLWITEHFRCIHSQKEDLTNLMNSLDDLEGSQPVTPDQSRARIQAKEDLLSVVAKEEAFWRQRCKQKWLCEGDENTKFFHRFLANKRRRSIITEILSKKGIGLTQIKDIEEEFIDF</sequence>
<name>A0A6J1E2G6_MOMCH</name>
<dbReference type="PANTHER" id="PTHR33710">
    <property type="entry name" value="BNAC02G09200D PROTEIN"/>
    <property type="match status" value="1"/>
</dbReference>
<feature type="domain" description="Endonuclease/exonuclease/phosphatase" evidence="1">
    <location>
        <begin position="4"/>
        <end position="194"/>
    </location>
</feature>
<accession>A0A6J1E2G6</accession>
<evidence type="ECO:0000313" key="2">
    <source>
        <dbReference type="Proteomes" id="UP000504603"/>
    </source>
</evidence>
<dbReference type="Pfam" id="PF03372">
    <property type="entry name" value="Exo_endo_phos"/>
    <property type="match status" value="1"/>
</dbReference>
<dbReference type="GO" id="GO:0003824">
    <property type="term" value="F:catalytic activity"/>
    <property type="evidence" value="ECO:0007669"/>
    <property type="project" value="InterPro"/>
</dbReference>
<proteinExistence type="predicted"/>
<dbReference type="Gene3D" id="3.60.10.10">
    <property type="entry name" value="Endonuclease/exonuclease/phosphatase"/>
    <property type="match status" value="1"/>
</dbReference>
<dbReference type="KEGG" id="mcha:111025405"/>
<gene>
    <name evidence="3" type="primary">LOC111025405</name>
</gene>
<evidence type="ECO:0000259" key="1">
    <source>
        <dbReference type="Pfam" id="PF03372"/>
    </source>
</evidence>
<dbReference type="PANTHER" id="PTHR33710:SF71">
    <property type="entry name" value="ENDONUCLEASE_EXONUCLEASE_PHOSPHATASE DOMAIN-CONTAINING PROTEIN"/>
    <property type="match status" value="1"/>
</dbReference>
<dbReference type="InterPro" id="IPR005135">
    <property type="entry name" value="Endo/exonuclease/phosphatase"/>
</dbReference>
<keyword evidence="2" id="KW-1185">Reference proteome</keyword>
<dbReference type="GeneID" id="111025405"/>
<dbReference type="RefSeq" id="XP_022158956.1">
    <property type="nucleotide sequence ID" value="XM_022303264.1"/>
</dbReference>
<evidence type="ECO:0000313" key="3">
    <source>
        <dbReference type="RefSeq" id="XP_022158956.1"/>
    </source>
</evidence>
<reference evidence="3" key="1">
    <citation type="submission" date="2025-08" db="UniProtKB">
        <authorList>
            <consortium name="RefSeq"/>
        </authorList>
    </citation>
    <scope>IDENTIFICATION</scope>
    <source>
        <strain evidence="3">OHB3-1</strain>
    </source>
</reference>